<keyword evidence="5 6" id="KW-0472">Membrane</keyword>
<reference evidence="7" key="1">
    <citation type="submission" date="2018-05" db="EMBL/GenBank/DDBJ databases">
        <authorList>
            <person name="Lanie J.A."/>
            <person name="Ng W.-L."/>
            <person name="Kazmierczak K.M."/>
            <person name="Andrzejewski T.M."/>
            <person name="Davidsen T.M."/>
            <person name="Wayne K.J."/>
            <person name="Tettelin H."/>
            <person name="Glass J.I."/>
            <person name="Rusch D."/>
            <person name="Podicherti R."/>
            <person name="Tsui H.-C.T."/>
            <person name="Winkler M.E."/>
        </authorList>
    </citation>
    <scope>NUCLEOTIDE SEQUENCE</scope>
</reference>
<feature type="transmembrane region" description="Helical" evidence="6">
    <location>
        <begin position="170"/>
        <end position="195"/>
    </location>
</feature>
<dbReference type="Pfam" id="PF01384">
    <property type="entry name" value="PHO4"/>
    <property type="match status" value="2"/>
</dbReference>
<evidence type="ECO:0000313" key="7">
    <source>
        <dbReference type="EMBL" id="SVA03831.1"/>
    </source>
</evidence>
<feature type="transmembrane region" description="Helical" evidence="6">
    <location>
        <begin position="287"/>
        <end position="307"/>
    </location>
</feature>
<feature type="transmembrane region" description="Helical" evidence="6">
    <location>
        <begin position="319"/>
        <end position="341"/>
    </location>
</feature>
<keyword evidence="4 6" id="KW-1133">Transmembrane helix</keyword>
<gene>
    <name evidence="7" type="ORF">METZ01_LOCUS56685</name>
</gene>
<evidence type="ECO:0000256" key="3">
    <source>
        <dbReference type="ARBA" id="ARBA00022692"/>
    </source>
</evidence>
<accession>A0A381SKF9</accession>
<comment type="subcellular location">
    <subcellularLocation>
        <location evidence="1">Membrane</location>
        <topology evidence="1">Multi-pass membrane protein</topology>
    </subcellularLocation>
</comment>
<dbReference type="EMBL" id="UINC01003157">
    <property type="protein sequence ID" value="SVA03831.1"/>
    <property type="molecule type" value="Genomic_DNA"/>
</dbReference>
<keyword evidence="3 6" id="KW-0812">Transmembrane</keyword>
<dbReference type="GO" id="GO:0005315">
    <property type="term" value="F:phosphate transmembrane transporter activity"/>
    <property type="evidence" value="ECO:0007669"/>
    <property type="project" value="InterPro"/>
</dbReference>
<feature type="transmembrane region" description="Helical" evidence="6">
    <location>
        <begin position="215"/>
        <end position="233"/>
    </location>
</feature>
<dbReference type="PANTHER" id="PTHR11101:SF80">
    <property type="entry name" value="PHOSPHATE TRANSPORTER"/>
    <property type="match status" value="1"/>
</dbReference>
<protein>
    <recommendedName>
        <fullName evidence="8">Phosphate transporter</fullName>
    </recommendedName>
</protein>
<dbReference type="AlphaFoldDB" id="A0A381SKF9"/>
<feature type="transmembrane region" description="Helical" evidence="6">
    <location>
        <begin position="245"/>
        <end position="267"/>
    </location>
</feature>
<feature type="transmembrane region" description="Helical" evidence="6">
    <location>
        <begin position="128"/>
        <end position="149"/>
    </location>
</feature>
<feature type="transmembrane region" description="Helical" evidence="6">
    <location>
        <begin position="37"/>
        <end position="57"/>
    </location>
</feature>
<evidence type="ECO:0000256" key="1">
    <source>
        <dbReference type="ARBA" id="ARBA00004141"/>
    </source>
</evidence>
<evidence type="ECO:0000256" key="2">
    <source>
        <dbReference type="ARBA" id="ARBA00022448"/>
    </source>
</evidence>
<feature type="transmembrane region" description="Helical" evidence="6">
    <location>
        <begin position="69"/>
        <end position="92"/>
    </location>
</feature>
<dbReference type="PANTHER" id="PTHR11101">
    <property type="entry name" value="PHOSPHATE TRANSPORTER"/>
    <property type="match status" value="1"/>
</dbReference>
<organism evidence="7">
    <name type="scientific">marine metagenome</name>
    <dbReference type="NCBI Taxonomy" id="408172"/>
    <lineage>
        <taxon>unclassified sequences</taxon>
        <taxon>metagenomes</taxon>
        <taxon>ecological metagenomes</taxon>
    </lineage>
</organism>
<dbReference type="GO" id="GO:0016020">
    <property type="term" value="C:membrane"/>
    <property type="evidence" value="ECO:0007669"/>
    <property type="project" value="UniProtKB-SubCell"/>
</dbReference>
<evidence type="ECO:0000256" key="6">
    <source>
        <dbReference type="SAM" id="Phobius"/>
    </source>
</evidence>
<evidence type="ECO:0008006" key="8">
    <source>
        <dbReference type="Google" id="ProtNLM"/>
    </source>
</evidence>
<dbReference type="InterPro" id="IPR001204">
    <property type="entry name" value="Phos_transporter"/>
</dbReference>
<proteinExistence type="predicted"/>
<sequence length="491" mass="52771">MLDPTVLIFLSSGLFLGWSLGANDAANVFGTAVGSRMVRFTTAALICGVFVVLGAFVSGTGAAQTLGKLGAVNALGGSFMAALAAGLTVYWMTKLGLPVSTSQAIIGSIIGWNLFSDSYTDISSLLKILSTWIICPLLSAVIAALLFTLAKIFVRKIGVGLIRMDGYTRLALILAGAFGAYSLGANNIANVMGVFVPVAPFPDLQFGQDFSVSSAQQLFLVGGLAIAIGVFTYSKRVMMTVGSELMTLTPLAAWVAVMSHSIVLFLFASERLEQLLANMSLPTIPLVPVSSSQAVVGAVIGIGMLQGGREIQWPRIYGIVRGWVITPVISCLLCFVGLYFLQNVFQQEVQRESNYLLSTRVLEKFQKEGIETTGLNQLSDSTFSSSAELVRAVSSIVPLSSQQGLKVVEFSLQKSLLITQEKIASMDKKGLSSIQLDALNQLQGQTFNFPWQLGDSLAEISSEWEVRGGGLKNKLHDRKIKQKLAYLYRNF</sequence>
<keyword evidence="2" id="KW-0813">Transport</keyword>
<evidence type="ECO:0000256" key="4">
    <source>
        <dbReference type="ARBA" id="ARBA00022989"/>
    </source>
</evidence>
<name>A0A381SKF9_9ZZZZ</name>
<dbReference type="GO" id="GO:0035435">
    <property type="term" value="P:phosphate ion transmembrane transport"/>
    <property type="evidence" value="ECO:0007669"/>
    <property type="project" value="TreeGrafter"/>
</dbReference>
<evidence type="ECO:0000256" key="5">
    <source>
        <dbReference type="ARBA" id="ARBA00023136"/>
    </source>
</evidence>